<keyword evidence="3" id="KW-1133">Transmembrane helix</keyword>
<dbReference type="AlphaFoldDB" id="A0A1H9H7E2"/>
<name>A0A1H9H7E2_9GAMM</name>
<proteinExistence type="predicted"/>
<feature type="domain" description="DUF1232" evidence="5">
    <location>
        <begin position="70"/>
        <end position="106"/>
    </location>
</feature>
<dbReference type="Proteomes" id="UP000199267">
    <property type="component" value="Unassembled WGS sequence"/>
</dbReference>
<gene>
    <name evidence="6" type="ORF">SAMN04244573_01860</name>
</gene>
<reference evidence="6 7" key="1">
    <citation type="submission" date="2016-10" db="EMBL/GenBank/DDBJ databases">
        <authorList>
            <person name="de Groot N.N."/>
        </authorList>
    </citation>
    <scope>NUCLEOTIDE SEQUENCE [LARGE SCALE GENOMIC DNA]</scope>
    <source>
        <strain evidence="6 7">DSM 378</strain>
    </source>
</reference>
<evidence type="ECO:0000256" key="1">
    <source>
        <dbReference type="ARBA" id="ARBA00004127"/>
    </source>
</evidence>
<accession>A0A1H9H7E2</accession>
<keyword evidence="2" id="KW-0812">Transmembrane</keyword>
<dbReference type="InterPro" id="IPR010652">
    <property type="entry name" value="DUF1232"/>
</dbReference>
<evidence type="ECO:0000259" key="5">
    <source>
        <dbReference type="Pfam" id="PF06803"/>
    </source>
</evidence>
<evidence type="ECO:0000256" key="4">
    <source>
        <dbReference type="ARBA" id="ARBA00023136"/>
    </source>
</evidence>
<evidence type="ECO:0000256" key="3">
    <source>
        <dbReference type="ARBA" id="ARBA00022989"/>
    </source>
</evidence>
<evidence type="ECO:0000256" key="2">
    <source>
        <dbReference type="ARBA" id="ARBA00022692"/>
    </source>
</evidence>
<sequence>MKAPWIFSRFLRLARSLLADGRLTELLLDVARKSERKGGRLGGVREDLRLLQSLCAAWWRGEYRQISQQALLAAIAGLLYFLSPLDALPDWLLGLGFLDDIAVLAWVVRSWRGELEAFRAWLAAQSPQHQAELECLPAPASRSEGR</sequence>
<protein>
    <submittedName>
        <fullName evidence="6">Uncharacterized membrane protein YkvA, DUF1232 family</fullName>
    </submittedName>
</protein>
<organism evidence="6 7">
    <name type="scientific">Azotobacter beijerinckii</name>
    <dbReference type="NCBI Taxonomy" id="170623"/>
    <lineage>
        <taxon>Bacteria</taxon>
        <taxon>Pseudomonadati</taxon>
        <taxon>Pseudomonadota</taxon>
        <taxon>Gammaproteobacteria</taxon>
        <taxon>Pseudomonadales</taxon>
        <taxon>Pseudomonadaceae</taxon>
        <taxon>Azotobacter</taxon>
    </lineage>
</organism>
<evidence type="ECO:0000313" key="6">
    <source>
        <dbReference type="EMBL" id="SEQ58264.1"/>
    </source>
</evidence>
<dbReference type="GO" id="GO:0012505">
    <property type="term" value="C:endomembrane system"/>
    <property type="evidence" value="ECO:0007669"/>
    <property type="project" value="UniProtKB-SubCell"/>
</dbReference>
<comment type="subcellular location">
    <subcellularLocation>
        <location evidence="1">Endomembrane system</location>
        <topology evidence="1">Multi-pass membrane protein</topology>
    </subcellularLocation>
</comment>
<dbReference type="Pfam" id="PF06803">
    <property type="entry name" value="DUF1232"/>
    <property type="match status" value="1"/>
</dbReference>
<dbReference type="EMBL" id="FOFJ01000013">
    <property type="protein sequence ID" value="SEQ58264.1"/>
    <property type="molecule type" value="Genomic_DNA"/>
</dbReference>
<evidence type="ECO:0000313" key="7">
    <source>
        <dbReference type="Proteomes" id="UP000199267"/>
    </source>
</evidence>
<dbReference type="RefSeq" id="WP_167363718.1">
    <property type="nucleotide sequence ID" value="NZ_FOFJ01000013.1"/>
</dbReference>
<keyword evidence="4" id="KW-0472">Membrane</keyword>